<sequence>GLIERSILGVIVSALNRPSGLSMVWIWLSIVVIVPYLLATADISLHSWVTAEVILQEGQSKILNNAIQIDPKCGNTGSDFGNIDYFLYGVHADAHNVSTIIASFGYGVSYYDTLIPDNAGELGKLEWIVTGVFSKDPSTTYDDEFVTESNWSVKLDEPLDANTTHVSFSGSSTSVAQEAEYQLKLGIGGMIASVAVSIVDQSPGTVSIADSITVTRIGAMPLILYGIALVIIPITIAEWILLKISKYTKGIDSNGYSVIVQTVLAEMIIITDRIVYDAIRTPSWNAYFKSIEFQRRLLSQDQAGIGYKDGHFGLINGIVSSAKYVVNSEET</sequence>
<protein>
    <submittedName>
        <fullName evidence="2">2859_t:CDS:1</fullName>
    </submittedName>
</protein>
<feature type="transmembrane region" description="Helical" evidence="1">
    <location>
        <begin position="20"/>
        <end position="39"/>
    </location>
</feature>
<dbReference type="EMBL" id="CAJVPY010013958">
    <property type="protein sequence ID" value="CAG8743764.1"/>
    <property type="molecule type" value="Genomic_DNA"/>
</dbReference>
<proteinExistence type="predicted"/>
<evidence type="ECO:0000313" key="2">
    <source>
        <dbReference type="EMBL" id="CAG8743764.1"/>
    </source>
</evidence>
<dbReference type="AlphaFoldDB" id="A0A9N9IMQ7"/>
<feature type="transmembrane region" description="Helical" evidence="1">
    <location>
        <begin position="219"/>
        <end position="242"/>
    </location>
</feature>
<evidence type="ECO:0000256" key="1">
    <source>
        <dbReference type="SAM" id="Phobius"/>
    </source>
</evidence>
<organism evidence="2 3">
    <name type="scientific">Dentiscutata erythropus</name>
    <dbReference type="NCBI Taxonomy" id="1348616"/>
    <lineage>
        <taxon>Eukaryota</taxon>
        <taxon>Fungi</taxon>
        <taxon>Fungi incertae sedis</taxon>
        <taxon>Mucoromycota</taxon>
        <taxon>Glomeromycotina</taxon>
        <taxon>Glomeromycetes</taxon>
        <taxon>Diversisporales</taxon>
        <taxon>Gigasporaceae</taxon>
        <taxon>Dentiscutata</taxon>
    </lineage>
</organism>
<gene>
    <name evidence="2" type="ORF">DERYTH_LOCUS16240</name>
</gene>
<keyword evidence="3" id="KW-1185">Reference proteome</keyword>
<dbReference type="Proteomes" id="UP000789405">
    <property type="component" value="Unassembled WGS sequence"/>
</dbReference>
<comment type="caution">
    <text evidence="2">The sequence shown here is derived from an EMBL/GenBank/DDBJ whole genome shotgun (WGS) entry which is preliminary data.</text>
</comment>
<feature type="non-terminal residue" evidence="2">
    <location>
        <position position="1"/>
    </location>
</feature>
<name>A0A9N9IMQ7_9GLOM</name>
<keyword evidence="1" id="KW-1133">Transmembrane helix</keyword>
<accession>A0A9N9IMQ7</accession>
<keyword evidence="1" id="KW-0812">Transmembrane</keyword>
<evidence type="ECO:0000313" key="3">
    <source>
        <dbReference type="Proteomes" id="UP000789405"/>
    </source>
</evidence>
<keyword evidence="1" id="KW-0472">Membrane</keyword>
<reference evidence="2" key="1">
    <citation type="submission" date="2021-06" db="EMBL/GenBank/DDBJ databases">
        <authorList>
            <person name="Kallberg Y."/>
            <person name="Tangrot J."/>
            <person name="Rosling A."/>
        </authorList>
    </citation>
    <scope>NUCLEOTIDE SEQUENCE</scope>
    <source>
        <strain evidence="2">MA453B</strain>
    </source>
</reference>